<protein>
    <submittedName>
        <fullName evidence="1">Uncharacterized protein</fullName>
    </submittedName>
</protein>
<dbReference type="EMBL" id="CM039435">
    <property type="protein sequence ID" value="KAI4316309.1"/>
    <property type="molecule type" value="Genomic_DNA"/>
</dbReference>
<name>A0ACB9LYL9_BAUVA</name>
<accession>A0ACB9LYL9</accession>
<comment type="caution">
    <text evidence="1">The sequence shown here is derived from an EMBL/GenBank/DDBJ whole genome shotgun (WGS) entry which is preliminary data.</text>
</comment>
<keyword evidence="2" id="KW-1185">Reference proteome</keyword>
<evidence type="ECO:0000313" key="2">
    <source>
        <dbReference type="Proteomes" id="UP000828941"/>
    </source>
</evidence>
<evidence type="ECO:0000313" key="1">
    <source>
        <dbReference type="EMBL" id="KAI4316309.1"/>
    </source>
</evidence>
<gene>
    <name evidence="1" type="ORF">L6164_024300</name>
</gene>
<organism evidence="1 2">
    <name type="scientific">Bauhinia variegata</name>
    <name type="common">Purple orchid tree</name>
    <name type="synonym">Phanera variegata</name>
    <dbReference type="NCBI Taxonomy" id="167791"/>
    <lineage>
        <taxon>Eukaryota</taxon>
        <taxon>Viridiplantae</taxon>
        <taxon>Streptophyta</taxon>
        <taxon>Embryophyta</taxon>
        <taxon>Tracheophyta</taxon>
        <taxon>Spermatophyta</taxon>
        <taxon>Magnoliopsida</taxon>
        <taxon>eudicotyledons</taxon>
        <taxon>Gunneridae</taxon>
        <taxon>Pentapetalae</taxon>
        <taxon>rosids</taxon>
        <taxon>fabids</taxon>
        <taxon>Fabales</taxon>
        <taxon>Fabaceae</taxon>
        <taxon>Cercidoideae</taxon>
        <taxon>Cercideae</taxon>
        <taxon>Bauhiniinae</taxon>
        <taxon>Bauhinia</taxon>
    </lineage>
</organism>
<reference evidence="1 2" key="1">
    <citation type="journal article" date="2022" name="DNA Res.">
        <title>Chromosomal-level genome assembly of the orchid tree Bauhinia variegata (Leguminosae; Cercidoideae) supports the allotetraploid origin hypothesis of Bauhinia.</title>
        <authorList>
            <person name="Zhong Y."/>
            <person name="Chen Y."/>
            <person name="Zheng D."/>
            <person name="Pang J."/>
            <person name="Liu Y."/>
            <person name="Luo S."/>
            <person name="Meng S."/>
            <person name="Qian L."/>
            <person name="Wei D."/>
            <person name="Dai S."/>
            <person name="Zhou R."/>
        </authorList>
    </citation>
    <scope>NUCLEOTIDE SEQUENCE [LARGE SCALE GENOMIC DNA]</scope>
    <source>
        <strain evidence="1">BV-YZ2020</strain>
    </source>
</reference>
<proteinExistence type="predicted"/>
<dbReference type="Proteomes" id="UP000828941">
    <property type="component" value="Chromosome 10"/>
</dbReference>
<sequence length="332" mass="37557">MMMTLTQSVRLKSMVVQCAHGERFLLGQPTSTTLTLSRTPIFWSVLHSSPARNLGSTIAAASSSSRRKKKKSLSRNHVKGGTEEEEEDAFELLFKQLEEDLKNDDLSIDDSNDEITEEDLARFEQELGDALGDVDTETLDSVINDTETDNIEEDDVDERPVELKNWQLRRLAKALKDGRRKTSIKSLAAELCLDRSIVLELLRDPPPNLLMMSLALPDKPAATLSVSETKPTVAVPEETRVDPEGPGTKAKLPVHVMHNRWSDQKRLKKAQVDTLERVYRRTKRPTNAMISSIVHVTNLPRRRVVKWFEDKRTEDGVPDKRLPYQRADSPVP</sequence>